<name>A0A5S6R0A1_TRIMR</name>
<feature type="transmembrane region" description="Helical" evidence="1">
    <location>
        <begin position="75"/>
        <end position="97"/>
    </location>
</feature>
<feature type="transmembrane region" description="Helical" evidence="1">
    <location>
        <begin position="139"/>
        <end position="158"/>
    </location>
</feature>
<dbReference type="AlphaFoldDB" id="A0A5S6R0A1"/>
<evidence type="ECO:0000313" key="2">
    <source>
        <dbReference type="Proteomes" id="UP000046395"/>
    </source>
</evidence>
<feature type="transmembrane region" description="Helical" evidence="1">
    <location>
        <begin position="276"/>
        <end position="296"/>
    </location>
</feature>
<feature type="transmembrane region" description="Helical" evidence="1">
    <location>
        <begin position="33"/>
        <end position="55"/>
    </location>
</feature>
<keyword evidence="1" id="KW-0812">Transmembrane</keyword>
<evidence type="ECO:0000256" key="1">
    <source>
        <dbReference type="SAM" id="Phobius"/>
    </source>
</evidence>
<dbReference type="Proteomes" id="UP000046395">
    <property type="component" value="Unassembled WGS sequence"/>
</dbReference>
<sequence length="307" mass="34408">MVSKVEELFRRNRRVEMKKDVSDKMHSEVEKDYLGDAFLLFDAFLCAGMAVALIFAPKQIMDAVLTEESDGVHWHMARCLGSIFMGQAAVCFIWLLLSTDVTCRSSVIMNRLQASLLGLFACFKVSPGEAGIPSMTAKGFVWIAGLLFCHSLIFVCLLGRRKFQIGDALVSPEARSLNALNQVDSLVATVVGAVWFAMPEWILYGQVKIVLSGSHIFVSRLFGAYLMATSVHSSRAMYFKTKADHRIWIFGRSLICAGILLAQLYSQFAYLQWWTANHWFGIALFSVWSTVAFGVFRTEMLENAHSQ</sequence>
<protein>
    <submittedName>
        <fullName evidence="3">Uncharacterized protein</fullName>
    </submittedName>
</protein>
<keyword evidence="2" id="KW-1185">Reference proteome</keyword>
<feature type="transmembrane region" description="Helical" evidence="1">
    <location>
        <begin position="249"/>
        <end position="270"/>
    </location>
</feature>
<reference evidence="3" key="1">
    <citation type="submission" date="2019-12" db="UniProtKB">
        <authorList>
            <consortium name="WormBaseParasite"/>
        </authorList>
    </citation>
    <scope>IDENTIFICATION</scope>
</reference>
<accession>A0A5S6R0A1</accession>
<keyword evidence="1" id="KW-1133">Transmembrane helix</keyword>
<dbReference type="WBParaSite" id="TMUE_3000012915.1">
    <property type="protein sequence ID" value="TMUE_3000012915.1"/>
    <property type="gene ID" value="WBGene00286640"/>
</dbReference>
<organism evidence="2 3">
    <name type="scientific">Trichuris muris</name>
    <name type="common">Mouse whipworm</name>
    <dbReference type="NCBI Taxonomy" id="70415"/>
    <lineage>
        <taxon>Eukaryota</taxon>
        <taxon>Metazoa</taxon>
        <taxon>Ecdysozoa</taxon>
        <taxon>Nematoda</taxon>
        <taxon>Enoplea</taxon>
        <taxon>Dorylaimia</taxon>
        <taxon>Trichinellida</taxon>
        <taxon>Trichuridae</taxon>
        <taxon>Trichuris</taxon>
    </lineage>
</organism>
<proteinExistence type="predicted"/>
<evidence type="ECO:0000313" key="3">
    <source>
        <dbReference type="WBParaSite" id="TMUE_3000012915.1"/>
    </source>
</evidence>
<keyword evidence="1" id="KW-0472">Membrane</keyword>